<reference evidence="2" key="2">
    <citation type="journal article" date="2015" name="Data Brief">
        <title>Shoot transcriptome of the giant reed, Arundo donax.</title>
        <authorList>
            <person name="Barrero R.A."/>
            <person name="Guerrero F.D."/>
            <person name="Moolhuijzen P."/>
            <person name="Goolsby J.A."/>
            <person name="Tidwell J."/>
            <person name="Bellgard S.E."/>
            <person name="Bellgard M.I."/>
        </authorList>
    </citation>
    <scope>NUCLEOTIDE SEQUENCE</scope>
    <source>
        <tissue evidence="2">Shoot tissue taken approximately 20 cm above the soil surface</tissue>
    </source>
</reference>
<organism evidence="2">
    <name type="scientific">Arundo donax</name>
    <name type="common">Giant reed</name>
    <name type="synonym">Donax arundinaceus</name>
    <dbReference type="NCBI Taxonomy" id="35708"/>
    <lineage>
        <taxon>Eukaryota</taxon>
        <taxon>Viridiplantae</taxon>
        <taxon>Streptophyta</taxon>
        <taxon>Embryophyta</taxon>
        <taxon>Tracheophyta</taxon>
        <taxon>Spermatophyta</taxon>
        <taxon>Magnoliopsida</taxon>
        <taxon>Liliopsida</taxon>
        <taxon>Poales</taxon>
        <taxon>Poaceae</taxon>
        <taxon>PACMAD clade</taxon>
        <taxon>Arundinoideae</taxon>
        <taxon>Arundineae</taxon>
        <taxon>Arundo</taxon>
    </lineage>
</organism>
<reference evidence="2" key="1">
    <citation type="submission" date="2014-09" db="EMBL/GenBank/DDBJ databases">
        <authorList>
            <person name="Magalhaes I.L.F."/>
            <person name="Oliveira U."/>
            <person name="Santos F.R."/>
            <person name="Vidigal T.H.D.A."/>
            <person name="Brescovit A.D."/>
            <person name="Santos A.J."/>
        </authorList>
    </citation>
    <scope>NUCLEOTIDE SEQUENCE</scope>
    <source>
        <tissue evidence="2">Shoot tissue taken approximately 20 cm above the soil surface</tissue>
    </source>
</reference>
<dbReference type="Pfam" id="PF23635">
    <property type="entry name" value="Beta-prop_AT5G49610-like"/>
    <property type="match status" value="1"/>
</dbReference>
<dbReference type="EMBL" id="GBRH01280529">
    <property type="protein sequence ID" value="JAD17366.1"/>
    <property type="molecule type" value="Transcribed_RNA"/>
</dbReference>
<evidence type="ECO:0000313" key="2">
    <source>
        <dbReference type="EMBL" id="JAD17366.1"/>
    </source>
</evidence>
<feature type="domain" description="F-box protein AT5G49610-like beta-propeller" evidence="1">
    <location>
        <begin position="4"/>
        <end position="55"/>
    </location>
</feature>
<dbReference type="AlphaFoldDB" id="A0A0A8XTZ0"/>
<protein>
    <recommendedName>
        <fullName evidence="1">F-box protein AT5G49610-like beta-propeller domain-containing protein</fullName>
    </recommendedName>
</protein>
<name>A0A0A8XTZ0_ARUDO</name>
<evidence type="ECO:0000259" key="1">
    <source>
        <dbReference type="Pfam" id="PF23635"/>
    </source>
</evidence>
<sequence length="59" mass="6207">MLPAGHILGLDLATASFFTVDLPNGAGNHKLSHAQHSGLYLIDAAGFQLRVWHGNGLGQ</sequence>
<accession>A0A0A8XTZ0</accession>
<dbReference type="InterPro" id="IPR056594">
    <property type="entry name" value="AT5G49610-like_b-prop"/>
</dbReference>
<proteinExistence type="predicted"/>